<sequence length="256" mass="29938">MAGAASTTPPKPEYQHFVPQFILRNFAHKYTGPQRAKKGKKKNKGDNMFRGELVVNNVNLKTDPFVIEETKVKRILGQYDMYQDTALPEAQRRQIETMLGKLESHVSIIFRKITKAFEAREPHIWITRPERNAIRKFLFILKYRGSGFHRRFDHASAEEYDADDKELLRKYMTERGFKRPIDVWFHGLKTIMELKMEVDDGVWEKELVETMYLEDAKWFFMHTEMMYMALVTPADPGAADRNRPVHGQGYGDGGMD</sequence>
<gene>
    <name evidence="1" type="ORF">NPX13_g6739</name>
</gene>
<dbReference type="InterPro" id="IPR025332">
    <property type="entry name" value="DUF4238"/>
</dbReference>
<evidence type="ECO:0000313" key="2">
    <source>
        <dbReference type="Proteomes" id="UP001148614"/>
    </source>
</evidence>
<dbReference type="VEuPathDB" id="FungiDB:F4678DRAFT_433305"/>
<proteinExistence type="predicted"/>
<keyword evidence="2" id="KW-1185">Reference proteome</keyword>
<organism evidence="1 2">
    <name type="scientific">Xylaria arbuscula</name>
    <dbReference type="NCBI Taxonomy" id="114810"/>
    <lineage>
        <taxon>Eukaryota</taxon>
        <taxon>Fungi</taxon>
        <taxon>Dikarya</taxon>
        <taxon>Ascomycota</taxon>
        <taxon>Pezizomycotina</taxon>
        <taxon>Sordariomycetes</taxon>
        <taxon>Xylariomycetidae</taxon>
        <taxon>Xylariales</taxon>
        <taxon>Xylariaceae</taxon>
        <taxon>Xylaria</taxon>
    </lineage>
</organism>
<dbReference type="EMBL" id="JANPWZ010001232">
    <property type="protein sequence ID" value="KAJ3567507.1"/>
    <property type="molecule type" value="Genomic_DNA"/>
</dbReference>
<dbReference type="Pfam" id="PF14022">
    <property type="entry name" value="DUF4238"/>
    <property type="match status" value="1"/>
</dbReference>
<evidence type="ECO:0008006" key="3">
    <source>
        <dbReference type="Google" id="ProtNLM"/>
    </source>
</evidence>
<protein>
    <recommendedName>
        <fullName evidence="3">DUF4238 domain-containing protein</fullName>
    </recommendedName>
</protein>
<accession>A0A9W8NBZ7</accession>
<dbReference type="Proteomes" id="UP001148614">
    <property type="component" value="Unassembled WGS sequence"/>
</dbReference>
<reference evidence="1" key="1">
    <citation type="submission" date="2022-07" db="EMBL/GenBank/DDBJ databases">
        <title>Genome Sequence of Xylaria arbuscula.</title>
        <authorList>
            <person name="Buettner E."/>
        </authorList>
    </citation>
    <scope>NUCLEOTIDE SEQUENCE</scope>
    <source>
        <strain evidence="1">VT107</strain>
    </source>
</reference>
<comment type="caution">
    <text evidence="1">The sequence shown here is derived from an EMBL/GenBank/DDBJ whole genome shotgun (WGS) entry which is preliminary data.</text>
</comment>
<dbReference type="AlphaFoldDB" id="A0A9W8NBZ7"/>
<name>A0A9W8NBZ7_9PEZI</name>
<evidence type="ECO:0000313" key="1">
    <source>
        <dbReference type="EMBL" id="KAJ3567507.1"/>
    </source>
</evidence>